<accession>S9VWF9</accession>
<proteinExistence type="predicted"/>
<protein>
    <submittedName>
        <fullName evidence="1">Vacuolar protein sorting 18</fullName>
    </submittedName>
</protein>
<sequence>MSLVRFFKRHILQSIKDFMALQNTVSRGIKDAVADAFIIHKDLAYIQNKPIFIDSTNRPPHHSSNAFCVVCRQTLFTRPFICFLNCAHCFHHMCYQLKLQELMAQTSSTDTNSNNHNVNEDACLLCSRGCLLMQLQSDLSFHMRNDSKEGPPIRLPL</sequence>
<evidence type="ECO:0000313" key="2">
    <source>
        <dbReference type="Proteomes" id="UP000015354"/>
    </source>
</evidence>
<evidence type="ECO:0000313" key="1">
    <source>
        <dbReference type="EMBL" id="EPY31401.1"/>
    </source>
</evidence>
<gene>
    <name evidence="1" type="ORF">STCU_03474</name>
</gene>
<dbReference type="Proteomes" id="UP000015354">
    <property type="component" value="Unassembled WGS sequence"/>
</dbReference>
<name>S9VWF9_9TRYP</name>
<dbReference type="EMBL" id="ATMH01003474">
    <property type="protein sequence ID" value="EPY31401.1"/>
    <property type="molecule type" value="Genomic_DNA"/>
</dbReference>
<organism evidence="1 2">
    <name type="scientific">Strigomonas culicis</name>
    <dbReference type="NCBI Taxonomy" id="28005"/>
    <lineage>
        <taxon>Eukaryota</taxon>
        <taxon>Discoba</taxon>
        <taxon>Euglenozoa</taxon>
        <taxon>Kinetoplastea</taxon>
        <taxon>Metakinetoplastina</taxon>
        <taxon>Trypanosomatida</taxon>
        <taxon>Trypanosomatidae</taxon>
        <taxon>Strigomonadinae</taxon>
        <taxon>Strigomonas</taxon>
    </lineage>
</organism>
<keyword evidence="2" id="KW-1185">Reference proteome</keyword>
<reference evidence="1 2" key="1">
    <citation type="journal article" date="2013" name="PLoS ONE">
        <title>Predicting the Proteins of Angomonas deanei, Strigomonas culicis and Their Respective Endosymbionts Reveals New Aspects of the Trypanosomatidae Family.</title>
        <authorList>
            <person name="Motta M.C."/>
            <person name="Martins A.C."/>
            <person name="de Souza S.S."/>
            <person name="Catta-Preta C.M."/>
            <person name="Silva R."/>
            <person name="Klein C.C."/>
            <person name="de Almeida L.G."/>
            <person name="de Lima Cunha O."/>
            <person name="Ciapina L.P."/>
            <person name="Brocchi M."/>
            <person name="Colabardini A.C."/>
            <person name="de Araujo Lima B."/>
            <person name="Machado C.R."/>
            <person name="de Almeida Soares C.M."/>
            <person name="Probst C.M."/>
            <person name="de Menezes C.B."/>
            <person name="Thompson C.E."/>
            <person name="Bartholomeu D.C."/>
            <person name="Gradia D.F."/>
            <person name="Pavoni D.P."/>
            <person name="Grisard E.C."/>
            <person name="Fantinatti-Garboggini F."/>
            <person name="Marchini F.K."/>
            <person name="Rodrigues-Luiz G.F."/>
            <person name="Wagner G."/>
            <person name="Goldman G.H."/>
            <person name="Fietto J.L."/>
            <person name="Elias M.C."/>
            <person name="Goldman M.H."/>
            <person name="Sagot M.F."/>
            <person name="Pereira M."/>
            <person name="Stoco P.H."/>
            <person name="de Mendonca-Neto R.P."/>
            <person name="Teixeira S.M."/>
            <person name="Maciel T.E."/>
            <person name="de Oliveira Mendes T.A."/>
            <person name="Urmenyi T.P."/>
            <person name="de Souza W."/>
            <person name="Schenkman S."/>
            <person name="de Vasconcelos A.T."/>
        </authorList>
    </citation>
    <scope>NUCLEOTIDE SEQUENCE [LARGE SCALE GENOMIC DNA]</scope>
</reference>
<dbReference type="AlphaFoldDB" id="S9VWF9"/>
<comment type="caution">
    <text evidence="1">The sequence shown here is derived from an EMBL/GenBank/DDBJ whole genome shotgun (WGS) entry which is preliminary data.</text>
</comment>